<name>A0A0G2H4M1_PHACM</name>
<dbReference type="PANTHER" id="PTHR47338:SF11">
    <property type="entry name" value="ZN(II)2CYS6 TRANSCRIPTION FACTOR (EUROFUNG)"/>
    <property type="match status" value="1"/>
</dbReference>
<gene>
    <name evidence="8" type="ORF">UCRPC4_g02797</name>
</gene>
<proteinExistence type="predicted"/>
<comment type="subcellular location">
    <subcellularLocation>
        <location evidence="1">Nucleus</location>
    </subcellularLocation>
</comment>
<keyword evidence="4" id="KW-0804">Transcription</keyword>
<feature type="compositionally biased region" description="Polar residues" evidence="6">
    <location>
        <begin position="14"/>
        <end position="25"/>
    </location>
</feature>
<dbReference type="CDD" id="cd12148">
    <property type="entry name" value="fungal_TF_MHR"/>
    <property type="match status" value="1"/>
</dbReference>
<accession>A0A0G2H4M1</accession>
<feature type="domain" description="Xylanolytic transcriptional activator regulatory" evidence="7">
    <location>
        <begin position="221"/>
        <end position="305"/>
    </location>
</feature>
<evidence type="ECO:0000259" key="7">
    <source>
        <dbReference type="SMART" id="SM00906"/>
    </source>
</evidence>
<dbReference type="Pfam" id="PF04082">
    <property type="entry name" value="Fungal_trans"/>
    <property type="match status" value="1"/>
</dbReference>
<keyword evidence="3" id="KW-0805">Transcription regulation</keyword>
<evidence type="ECO:0000256" key="2">
    <source>
        <dbReference type="ARBA" id="ARBA00022723"/>
    </source>
</evidence>
<reference evidence="8 9" key="2">
    <citation type="submission" date="2015-05" db="EMBL/GenBank/DDBJ databases">
        <authorList>
            <person name="Morales-Cruz A."/>
            <person name="Amrine K.C."/>
            <person name="Cantu D."/>
        </authorList>
    </citation>
    <scope>NUCLEOTIDE SEQUENCE [LARGE SCALE GENOMIC DNA]</scope>
    <source>
        <strain evidence="8">UCRPC4</strain>
    </source>
</reference>
<dbReference type="GO" id="GO:0005634">
    <property type="term" value="C:nucleus"/>
    <property type="evidence" value="ECO:0007669"/>
    <property type="project" value="UniProtKB-SubCell"/>
</dbReference>
<dbReference type="PANTHER" id="PTHR47338">
    <property type="entry name" value="ZN(II)2CYS6 TRANSCRIPTION FACTOR (EUROFUNG)-RELATED"/>
    <property type="match status" value="1"/>
</dbReference>
<evidence type="ECO:0000256" key="4">
    <source>
        <dbReference type="ARBA" id="ARBA00023163"/>
    </source>
</evidence>
<sequence>MARPGAQQAGYGGPTSTTASDSVTSHAPMKRPPEGEYQVSLINGQPMTEAEIDAKKQRRGSASSSDDESSPRKSKLLKGNLATPSSSTDGPTIAAEVDGPLGIDWKVDPWELDAESSNYHTDLYFDNINSATYCMFPRDPFMRWCQECRTKDEKDKMLVYSLLAMGSIFSTRPGRHSTVRKLLGVAEYAVTSSFGKFSLQLVQARLILALVHFSLGNSMKAWDYCGAGIRSACGMKLNVEEGIQNMTTEENLDYWFNASTLRECHRRTFWSAFIMDRFNGFCSGHISILHIDDCLIRLPALESCYDSQVECSPTPFFRNNLIDPTLCAPAQSPSTIGSMGHLVTISSLWGEVLAFLYRSAYISSSLYSQHYDVHYSALMNRLSEWHSSLPPHLVWSPSNLDSTLRTGYIGTYVTMHTMYHASVIKLNRHTNFSHLSLEEIQRNTRIAHHHARALLTATRLMTQIDQTAHLHYSDTQFAFSTPSIGYSILAAVDVLSYAGSLDDLAEVIQLIDSGLEITEELVGFWSSAKSQFRLIGSRLQALTEIHADLGSNGPPLESEMHRDNANVTTITRHSSAKAWALSDPLDNIFTAVEDVIYHFDKVKYLKFIGVDVQAPEDVV</sequence>
<dbReference type="InterPro" id="IPR007219">
    <property type="entry name" value="XnlR_reg_dom"/>
</dbReference>
<keyword evidence="2" id="KW-0479">Metal-binding</keyword>
<comment type="caution">
    <text evidence="8">The sequence shown here is derived from an EMBL/GenBank/DDBJ whole genome shotgun (WGS) entry which is preliminary data.</text>
</comment>
<dbReference type="AlphaFoldDB" id="A0A0G2H4M1"/>
<evidence type="ECO:0000256" key="3">
    <source>
        <dbReference type="ARBA" id="ARBA00023015"/>
    </source>
</evidence>
<evidence type="ECO:0000256" key="6">
    <source>
        <dbReference type="SAM" id="MobiDB-lite"/>
    </source>
</evidence>
<keyword evidence="9" id="KW-1185">Reference proteome</keyword>
<dbReference type="GO" id="GO:0006351">
    <property type="term" value="P:DNA-templated transcription"/>
    <property type="evidence" value="ECO:0007669"/>
    <property type="project" value="InterPro"/>
</dbReference>
<dbReference type="GO" id="GO:0003677">
    <property type="term" value="F:DNA binding"/>
    <property type="evidence" value="ECO:0007669"/>
    <property type="project" value="InterPro"/>
</dbReference>
<dbReference type="GO" id="GO:0008270">
    <property type="term" value="F:zinc ion binding"/>
    <property type="evidence" value="ECO:0007669"/>
    <property type="project" value="InterPro"/>
</dbReference>
<reference evidence="8 9" key="1">
    <citation type="submission" date="2015-05" db="EMBL/GenBank/DDBJ databases">
        <title>Distinctive expansion of gene families associated with plant cell wall degradation and secondary metabolism in the genomes of grapevine trunk pathogens.</title>
        <authorList>
            <person name="Lawrence D.P."/>
            <person name="Travadon R."/>
            <person name="Rolshausen P.E."/>
            <person name="Baumgartner K."/>
        </authorList>
    </citation>
    <scope>NUCLEOTIDE SEQUENCE [LARGE SCALE GENOMIC DNA]</scope>
    <source>
        <strain evidence="8">UCRPC4</strain>
    </source>
</reference>
<dbReference type="OrthoDB" id="5426798at2759"/>
<evidence type="ECO:0000256" key="1">
    <source>
        <dbReference type="ARBA" id="ARBA00004123"/>
    </source>
</evidence>
<organism evidence="8 9">
    <name type="scientific">Phaeomoniella chlamydospora</name>
    <name type="common">Phaeoacremonium chlamydosporum</name>
    <dbReference type="NCBI Taxonomy" id="158046"/>
    <lineage>
        <taxon>Eukaryota</taxon>
        <taxon>Fungi</taxon>
        <taxon>Dikarya</taxon>
        <taxon>Ascomycota</taxon>
        <taxon>Pezizomycotina</taxon>
        <taxon>Eurotiomycetes</taxon>
        <taxon>Chaetothyriomycetidae</taxon>
        <taxon>Phaeomoniellales</taxon>
        <taxon>Phaeomoniellaceae</taxon>
        <taxon>Phaeomoniella</taxon>
    </lineage>
</organism>
<dbReference type="Proteomes" id="UP000053317">
    <property type="component" value="Unassembled WGS sequence"/>
</dbReference>
<keyword evidence="5" id="KW-0539">Nucleus</keyword>
<dbReference type="SMART" id="SM00906">
    <property type="entry name" value="Fungal_trans"/>
    <property type="match status" value="1"/>
</dbReference>
<evidence type="ECO:0000313" key="9">
    <source>
        <dbReference type="Proteomes" id="UP000053317"/>
    </source>
</evidence>
<protein>
    <submittedName>
        <fullName evidence="8">Putative c6 transcription factor</fullName>
    </submittedName>
</protein>
<dbReference type="InterPro" id="IPR050815">
    <property type="entry name" value="TF_fung"/>
</dbReference>
<evidence type="ECO:0000313" key="8">
    <source>
        <dbReference type="EMBL" id="KKY23700.1"/>
    </source>
</evidence>
<dbReference type="EMBL" id="LCWF01000065">
    <property type="protein sequence ID" value="KKY23700.1"/>
    <property type="molecule type" value="Genomic_DNA"/>
</dbReference>
<feature type="region of interest" description="Disordered" evidence="6">
    <location>
        <begin position="1"/>
        <end position="95"/>
    </location>
</feature>
<dbReference type="GO" id="GO:0000981">
    <property type="term" value="F:DNA-binding transcription factor activity, RNA polymerase II-specific"/>
    <property type="evidence" value="ECO:0007669"/>
    <property type="project" value="InterPro"/>
</dbReference>
<evidence type="ECO:0000256" key="5">
    <source>
        <dbReference type="ARBA" id="ARBA00023242"/>
    </source>
</evidence>